<dbReference type="GO" id="GO:0071949">
    <property type="term" value="F:FAD binding"/>
    <property type="evidence" value="ECO:0007669"/>
    <property type="project" value="InterPro"/>
</dbReference>
<evidence type="ECO:0000256" key="5">
    <source>
        <dbReference type="SAM" id="MobiDB-lite"/>
    </source>
</evidence>
<dbReference type="Gene3D" id="3.40.30.20">
    <property type="match status" value="1"/>
</dbReference>
<evidence type="ECO:0000313" key="9">
    <source>
        <dbReference type="Proteomes" id="UP000701341"/>
    </source>
</evidence>
<feature type="domain" description="FAD-binding" evidence="6">
    <location>
        <begin position="239"/>
        <end position="359"/>
    </location>
</feature>
<feature type="compositionally biased region" description="Polar residues" evidence="5">
    <location>
        <begin position="29"/>
        <end position="45"/>
    </location>
</feature>
<keyword evidence="9" id="KW-1185">Reference proteome</keyword>
<dbReference type="InterPro" id="IPR002938">
    <property type="entry name" value="FAD-bd"/>
</dbReference>
<dbReference type="InterPro" id="IPR038220">
    <property type="entry name" value="PHOX_C_sf"/>
</dbReference>
<dbReference type="PANTHER" id="PTHR43004:SF15">
    <property type="entry name" value="MONOOXYGENASE, PUTATIVE (AFU_ORTHOLOGUE AFUA_6G03030)-RELATED"/>
    <property type="match status" value="1"/>
</dbReference>
<dbReference type="SUPFAM" id="SSF51905">
    <property type="entry name" value="FAD/NAD(P)-binding domain"/>
    <property type="match status" value="1"/>
</dbReference>
<keyword evidence="2" id="KW-0285">Flavoprotein</keyword>
<dbReference type="Pfam" id="PF07976">
    <property type="entry name" value="Phe_hydrox_dim"/>
    <property type="match status" value="1"/>
</dbReference>
<dbReference type="SUPFAM" id="SSF52833">
    <property type="entry name" value="Thioredoxin-like"/>
    <property type="match status" value="1"/>
</dbReference>
<organism evidence="8 9">
    <name type="scientific">Penicillium crustosum</name>
    <name type="common">Blue mold fungus</name>
    <dbReference type="NCBI Taxonomy" id="36656"/>
    <lineage>
        <taxon>Eukaryota</taxon>
        <taxon>Fungi</taxon>
        <taxon>Dikarya</taxon>
        <taxon>Ascomycota</taxon>
        <taxon>Pezizomycotina</taxon>
        <taxon>Eurotiomycetes</taxon>
        <taxon>Eurotiomycetidae</taxon>
        <taxon>Eurotiales</taxon>
        <taxon>Aspergillaceae</taxon>
        <taxon>Penicillium</taxon>
    </lineage>
</organism>
<dbReference type="InterPro" id="IPR036188">
    <property type="entry name" value="FAD/NAD-bd_sf"/>
</dbReference>
<dbReference type="InterPro" id="IPR012941">
    <property type="entry name" value="Phe_hydrox_C_dim_dom"/>
</dbReference>
<reference evidence="8" key="1">
    <citation type="submission" date="2020-02" db="EMBL/GenBank/DDBJ databases">
        <authorList>
            <person name="Lichtner F.J."/>
        </authorList>
    </citation>
    <scope>NUCLEOTIDE SEQUENCE</scope>
    <source>
        <strain evidence="8">G10</strain>
    </source>
</reference>
<keyword evidence="3" id="KW-0274">FAD</keyword>
<comment type="similarity">
    <text evidence="1">Belongs to the PheA/TfdB FAD monooxygenase family.</text>
</comment>
<evidence type="ECO:0000256" key="4">
    <source>
        <dbReference type="ARBA" id="ARBA00023002"/>
    </source>
</evidence>
<protein>
    <recommendedName>
        <fullName evidence="10">Phenol 2-monooxygenase</fullName>
    </recommendedName>
</protein>
<evidence type="ECO:0000256" key="3">
    <source>
        <dbReference type="ARBA" id="ARBA00022827"/>
    </source>
</evidence>
<evidence type="ECO:0000313" key="8">
    <source>
        <dbReference type="EMBL" id="KAF7528680.1"/>
    </source>
</evidence>
<evidence type="ECO:0000259" key="6">
    <source>
        <dbReference type="Pfam" id="PF01494"/>
    </source>
</evidence>
<feature type="domain" description="FAD-binding" evidence="6">
    <location>
        <begin position="52"/>
        <end position="205"/>
    </location>
</feature>
<dbReference type="InterPro" id="IPR050641">
    <property type="entry name" value="RIFMO-like"/>
</dbReference>
<dbReference type="GO" id="GO:0016709">
    <property type="term" value="F:oxidoreductase activity, acting on paired donors, with incorporation or reduction of molecular oxygen, NAD(P)H as one donor, and incorporation of one atom of oxygen"/>
    <property type="evidence" value="ECO:0007669"/>
    <property type="project" value="UniProtKB-ARBA"/>
</dbReference>
<evidence type="ECO:0008006" key="10">
    <source>
        <dbReference type="Google" id="ProtNLM"/>
    </source>
</evidence>
<dbReference type="PANTHER" id="PTHR43004">
    <property type="entry name" value="TRK SYSTEM POTASSIUM UPTAKE PROTEIN"/>
    <property type="match status" value="1"/>
</dbReference>
<dbReference type="AlphaFoldDB" id="A0A9P5GVA3"/>
<sequence>MFKVLGLYEELMKVSTEVGERARWAEVPSSCQEPESLPASTPNNSRMKRVMRQRLAIAPNARMKQLLSIQQGQIERILEEDLKSNAPEALCRGPHVIESCIDETVPSHPVLITIGDDSGTQTTSRKIRCKYLVGADGAHSTVRKNFYIAMEGDSTDHVWGVIDFVADTDFPDIRRLTTVQNNSGMAMIIPRERNTDGEWLTRFYVDMNDIELKSQQSSYTTHGVGHPDAKSVFIINQNRKSSIKDDCIYQRLAEIFAPFQMTLKKGTETDWSTAYAIGQRVASDFAKADSNGIPRVFLVGDACHTHSPKLGQGMNVSMADSFNLAWKLTHAVFGTAANSTSLLQSYVSERRLIAQQLVELDRRWYSMQWADSERKKQPGYQEECTKLYQDISGFTSGCGIEYAESVVVVKPAQTSADNTSNFIFGTVENDGGLHPNSGMIKPGKRLVNIRMLRLADGCQWDIHDSLAPDAGSFKVVILCGRDILSPASDSAKAIQIVLERVVPKFSIALLKTSVVTPEMVHAPTGPSEQLFEMSEYDLWGLLPSCTKRDAEMTTYALSDTGYNTYGIDPNMGAVAVVRPDGIVGTVIPLDSRVIEAQLKYFLEAIFVAK</sequence>
<dbReference type="EMBL" id="JAAOZQ010000009">
    <property type="protein sequence ID" value="KAF7528680.1"/>
    <property type="molecule type" value="Genomic_DNA"/>
</dbReference>
<dbReference type="PRINTS" id="PR00420">
    <property type="entry name" value="RNGMNOXGNASE"/>
</dbReference>
<dbReference type="InterPro" id="IPR036249">
    <property type="entry name" value="Thioredoxin-like_sf"/>
</dbReference>
<feature type="domain" description="Phenol hydroxylase-like C-terminal dimerisation" evidence="7">
    <location>
        <begin position="401"/>
        <end position="603"/>
    </location>
</feature>
<accession>A0A9P5GVA3</accession>
<comment type="caution">
    <text evidence="8">The sequence shown here is derived from an EMBL/GenBank/DDBJ whole genome shotgun (WGS) entry which is preliminary data.</text>
</comment>
<dbReference type="Proteomes" id="UP000701341">
    <property type="component" value="Unassembled WGS sequence"/>
</dbReference>
<feature type="region of interest" description="Disordered" evidence="5">
    <location>
        <begin position="25"/>
        <end position="45"/>
    </location>
</feature>
<keyword evidence="4" id="KW-0560">Oxidoreductase</keyword>
<evidence type="ECO:0000256" key="2">
    <source>
        <dbReference type="ARBA" id="ARBA00022630"/>
    </source>
</evidence>
<proteinExistence type="inferred from homology"/>
<dbReference type="Gene3D" id="3.30.9.10">
    <property type="entry name" value="D-Amino Acid Oxidase, subunit A, domain 2"/>
    <property type="match status" value="1"/>
</dbReference>
<evidence type="ECO:0000259" key="7">
    <source>
        <dbReference type="Pfam" id="PF07976"/>
    </source>
</evidence>
<gene>
    <name evidence="8" type="ORF">PCG10_010216</name>
</gene>
<evidence type="ECO:0000256" key="1">
    <source>
        <dbReference type="ARBA" id="ARBA00007801"/>
    </source>
</evidence>
<dbReference type="Pfam" id="PF01494">
    <property type="entry name" value="FAD_binding_3"/>
    <property type="match status" value="2"/>
</dbReference>
<dbReference type="Gene3D" id="3.50.50.60">
    <property type="entry name" value="FAD/NAD(P)-binding domain"/>
    <property type="match status" value="1"/>
</dbReference>
<dbReference type="SUPFAM" id="SSF54373">
    <property type="entry name" value="FAD-linked reductases, C-terminal domain"/>
    <property type="match status" value="1"/>
</dbReference>
<name>A0A9P5GVA3_PENCR</name>